<accession>A0A7T8GS69</accession>
<feature type="non-terminal residue" evidence="2">
    <location>
        <position position="56"/>
    </location>
</feature>
<name>A0A7T8GS69_CALRO</name>
<dbReference type="Proteomes" id="UP000595437">
    <property type="component" value="Chromosome 16"/>
</dbReference>
<dbReference type="InterPro" id="IPR000242">
    <property type="entry name" value="PTP_cat"/>
</dbReference>
<evidence type="ECO:0000259" key="1">
    <source>
        <dbReference type="Pfam" id="PF00102"/>
    </source>
</evidence>
<dbReference type="GO" id="GO:0004725">
    <property type="term" value="F:protein tyrosine phosphatase activity"/>
    <property type="evidence" value="ECO:0007669"/>
    <property type="project" value="InterPro"/>
</dbReference>
<dbReference type="InterPro" id="IPR029021">
    <property type="entry name" value="Prot-tyrosine_phosphatase-like"/>
</dbReference>
<dbReference type="Gene3D" id="3.90.190.10">
    <property type="entry name" value="Protein tyrosine phosphatase superfamily"/>
    <property type="match status" value="1"/>
</dbReference>
<organism evidence="2 3">
    <name type="scientific">Caligus rogercresseyi</name>
    <name type="common">Sea louse</name>
    <dbReference type="NCBI Taxonomy" id="217165"/>
    <lineage>
        <taxon>Eukaryota</taxon>
        <taxon>Metazoa</taxon>
        <taxon>Ecdysozoa</taxon>
        <taxon>Arthropoda</taxon>
        <taxon>Crustacea</taxon>
        <taxon>Multicrustacea</taxon>
        <taxon>Hexanauplia</taxon>
        <taxon>Copepoda</taxon>
        <taxon>Siphonostomatoida</taxon>
        <taxon>Caligidae</taxon>
        <taxon>Caligus</taxon>
    </lineage>
</organism>
<dbReference type="Pfam" id="PF00102">
    <property type="entry name" value="Y_phosphatase"/>
    <property type="match status" value="1"/>
</dbReference>
<proteinExistence type="predicted"/>
<feature type="domain" description="Tyrosine-protein phosphatase" evidence="1">
    <location>
        <begin position="20"/>
        <end position="55"/>
    </location>
</feature>
<evidence type="ECO:0000313" key="3">
    <source>
        <dbReference type="Proteomes" id="UP000595437"/>
    </source>
</evidence>
<reference evidence="3" key="1">
    <citation type="submission" date="2021-01" db="EMBL/GenBank/DDBJ databases">
        <title>Caligus Genome Assembly.</title>
        <authorList>
            <person name="Gallardo-Escarate C."/>
        </authorList>
    </citation>
    <scope>NUCLEOTIDE SEQUENCE [LARGE SCALE GENOMIC DNA]</scope>
</reference>
<protein>
    <recommendedName>
        <fullName evidence="1">Tyrosine-protein phosphatase domain-containing protein</fullName>
    </recommendedName>
</protein>
<feature type="non-terminal residue" evidence="2">
    <location>
        <position position="1"/>
    </location>
</feature>
<gene>
    <name evidence="2" type="ORF">FKW44_022021</name>
</gene>
<dbReference type="EMBL" id="CP045905">
    <property type="protein sequence ID" value="QQP36813.1"/>
    <property type="molecule type" value="Genomic_DNA"/>
</dbReference>
<sequence>LVSAHHPGKNDYTSALKICNQSKNRSSEFLASDSHRVYLNSTEIDGSDYINASWIP</sequence>
<dbReference type="OrthoDB" id="6928550at2759"/>
<dbReference type="AlphaFoldDB" id="A0A7T8GS69"/>
<evidence type="ECO:0000313" key="2">
    <source>
        <dbReference type="EMBL" id="QQP36813.1"/>
    </source>
</evidence>
<dbReference type="SUPFAM" id="SSF52799">
    <property type="entry name" value="(Phosphotyrosine protein) phosphatases II"/>
    <property type="match status" value="1"/>
</dbReference>
<keyword evidence="3" id="KW-1185">Reference proteome</keyword>